<name>A0AAJ5WSD4_9BACT</name>
<dbReference type="Proteomes" id="UP001220610">
    <property type="component" value="Chromosome"/>
</dbReference>
<dbReference type="GO" id="GO:0008641">
    <property type="term" value="F:ubiquitin-like modifier activating enzyme activity"/>
    <property type="evidence" value="ECO:0007669"/>
    <property type="project" value="InterPro"/>
</dbReference>
<dbReference type="AlphaFoldDB" id="A0AAJ5WSD4"/>
<dbReference type="NCBIfam" id="TIGR03736">
    <property type="entry name" value="PRTRC_ThiF"/>
    <property type="match status" value="1"/>
</dbReference>
<organism evidence="1 2">
    <name type="scientific">Candidatus Pseudobacter hemicellulosilyticus</name>
    <dbReference type="NCBI Taxonomy" id="3121375"/>
    <lineage>
        <taxon>Bacteria</taxon>
        <taxon>Pseudomonadati</taxon>
        <taxon>Bacteroidota</taxon>
        <taxon>Chitinophagia</taxon>
        <taxon>Chitinophagales</taxon>
        <taxon>Chitinophagaceae</taxon>
        <taxon>Pseudobacter</taxon>
    </lineage>
</organism>
<sequence length="264" mass="29389">MVPRIHFIHHSLIMPGNPVTVNLIGAGGTGSHLLESLAITNKMLIELGHPGMQVSLWDDDRINEANVAKQRFAESEVGLYKAAALINRTNRTFGTHWKAITRKFGMDYHGRPPEDARASMYVSCVDKVPIRFEIAEILGALDKSDDRANRPVYWLDTGNSQKSGQALLSTIGHVPQPAARGMRPVGHLPFITDLYREELLQAEDQDDTPSCSAVESLEKQDLFINAIIAKMASNLLWSLLRNQVTTVKGFFVNLETYRSEPILV</sequence>
<accession>A0AAJ5WSD4</accession>
<dbReference type="InterPro" id="IPR035985">
    <property type="entry name" value="Ubiquitin-activating_enz"/>
</dbReference>
<protein>
    <submittedName>
        <fullName evidence="1">PRTRC system ThiF family protein</fullName>
    </submittedName>
</protein>
<proteinExistence type="predicted"/>
<dbReference type="EMBL" id="CP119311">
    <property type="protein sequence ID" value="WEK36151.1"/>
    <property type="molecule type" value="Genomic_DNA"/>
</dbReference>
<dbReference type="InterPro" id="IPR022500">
    <property type="entry name" value="PRTRC_ThiF"/>
</dbReference>
<reference evidence="1" key="1">
    <citation type="submission" date="2023-03" db="EMBL/GenBank/DDBJ databases">
        <title>Andean soil-derived lignocellulolytic bacterial consortium as a source of novel taxa and putative plastic-active enzymes.</title>
        <authorList>
            <person name="Diaz-Garcia L."/>
            <person name="Chuvochina M."/>
            <person name="Feuerriegel G."/>
            <person name="Bunk B."/>
            <person name="Sproer C."/>
            <person name="Streit W.R."/>
            <person name="Rodriguez L.M."/>
            <person name="Overmann J."/>
            <person name="Jimenez D.J."/>
        </authorList>
    </citation>
    <scope>NUCLEOTIDE SEQUENCE</scope>
    <source>
        <strain evidence="1">MAG 7</strain>
    </source>
</reference>
<dbReference type="Gene3D" id="3.40.50.720">
    <property type="entry name" value="NAD(P)-binding Rossmann-like Domain"/>
    <property type="match status" value="1"/>
</dbReference>
<gene>
    <name evidence="1" type="ORF">P0Y53_01440</name>
</gene>
<dbReference type="SUPFAM" id="SSF69572">
    <property type="entry name" value="Activating enzymes of the ubiquitin-like proteins"/>
    <property type="match status" value="1"/>
</dbReference>
<evidence type="ECO:0000313" key="2">
    <source>
        <dbReference type="Proteomes" id="UP001220610"/>
    </source>
</evidence>
<evidence type="ECO:0000313" key="1">
    <source>
        <dbReference type="EMBL" id="WEK36151.1"/>
    </source>
</evidence>